<name>A0A7V8VD14_9BACT</name>
<dbReference type="Proteomes" id="UP000542342">
    <property type="component" value="Unassembled WGS sequence"/>
</dbReference>
<keyword evidence="2" id="KW-1185">Reference proteome</keyword>
<comment type="caution">
    <text evidence="1">The sequence shown here is derived from an EMBL/GenBank/DDBJ whole genome shotgun (WGS) entry which is preliminary data.</text>
</comment>
<dbReference type="RefSeq" id="WP_194537221.1">
    <property type="nucleotide sequence ID" value="NZ_JACEFB010000003.1"/>
</dbReference>
<proteinExistence type="predicted"/>
<reference evidence="1 2" key="1">
    <citation type="submission" date="2020-07" db="EMBL/GenBank/DDBJ databases">
        <title>Thermogemmata thermophila gen. nov., sp. nov., a novel moderate thermophilic planctomycete from a Kamchatka hot spring.</title>
        <authorList>
            <person name="Elcheninov A.G."/>
            <person name="Podosokorskaya O.A."/>
            <person name="Kovaleva O.L."/>
            <person name="Novikov A."/>
            <person name="Bonch-Osmolovskaya E.A."/>
            <person name="Toshchakov S.V."/>
            <person name="Kublanov I.V."/>
        </authorList>
    </citation>
    <scope>NUCLEOTIDE SEQUENCE [LARGE SCALE GENOMIC DNA]</scope>
    <source>
        <strain evidence="1 2">2918</strain>
    </source>
</reference>
<evidence type="ECO:0000313" key="2">
    <source>
        <dbReference type="Proteomes" id="UP000542342"/>
    </source>
</evidence>
<sequence length="80" mass="9095">MNLTTEVPPASALEEPTARVAKDIVKQHRSHLRDLEILITRRGIILHGLARSYYGKQLAFHEVSRRLGMRVIANHIVVET</sequence>
<evidence type="ECO:0000313" key="1">
    <source>
        <dbReference type="EMBL" id="MBA2225784.1"/>
    </source>
</evidence>
<dbReference type="EMBL" id="JACEFB010000003">
    <property type="protein sequence ID" value="MBA2225784.1"/>
    <property type="molecule type" value="Genomic_DNA"/>
</dbReference>
<protein>
    <recommendedName>
        <fullName evidence="3">BON domain-containing protein</fullName>
    </recommendedName>
</protein>
<evidence type="ECO:0008006" key="3">
    <source>
        <dbReference type="Google" id="ProtNLM"/>
    </source>
</evidence>
<organism evidence="1 2">
    <name type="scientific">Thermogemmata fonticola</name>
    <dbReference type="NCBI Taxonomy" id="2755323"/>
    <lineage>
        <taxon>Bacteria</taxon>
        <taxon>Pseudomonadati</taxon>
        <taxon>Planctomycetota</taxon>
        <taxon>Planctomycetia</taxon>
        <taxon>Gemmatales</taxon>
        <taxon>Gemmataceae</taxon>
        <taxon>Thermogemmata</taxon>
    </lineage>
</organism>
<gene>
    <name evidence="1" type="ORF">H0921_06355</name>
</gene>
<accession>A0A7V8VD14</accession>
<dbReference type="AlphaFoldDB" id="A0A7V8VD14"/>